<evidence type="ECO:0000256" key="6">
    <source>
        <dbReference type="ARBA" id="ARBA00022741"/>
    </source>
</evidence>
<reference evidence="16" key="1">
    <citation type="submission" date="2013-06" db="EMBL/GenBank/DDBJ databases">
        <authorList>
            <person name="Zhao Q."/>
        </authorList>
    </citation>
    <scope>NUCLEOTIDE SEQUENCE</scope>
    <source>
        <strain evidence="16">cv. W1943</strain>
    </source>
</reference>
<protein>
    <recommendedName>
        <fullName evidence="3">non-specific serine/threonine protein kinase</fullName>
        <ecNumber evidence="3">2.7.11.1</ecNumber>
    </recommendedName>
</protein>
<dbReference type="Gene3D" id="3.30.310.80">
    <property type="entry name" value="Kinase associated domain 1, KA1"/>
    <property type="match status" value="1"/>
</dbReference>
<feature type="binding site" evidence="12">
    <location>
        <position position="42"/>
    </location>
    <ligand>
        <name>ATP</name>
        <dbReference type="ChEBI" id="CHEBI:30616"/>
    </ligand>
</feature>
<dbReference type="EnsemblPlants" id="ORUFI05G02600.3">
    <property type="protein sequence ID" value="ORUFI05G02600.3"/>
    <property type="gene ID" value="ORUFI05G02600"/>
</dbReference>
<dbReference type="Pfam" id="PF03822">
    <property type="entry name" value="NAF"/>
    <property type="match status" value="1"/>
</dbReference>
<keyword evidence="9" id="KW-0464">Manganese</keyword>
<comment type="similarity">
    <text evidence="2">Belongs to the protein kinase superfamily. CAMK Ser/Thr protein kinase family. SNF1 subfamily.</text>
</comment>
<dbReference type="CDD" id="cd12195">
    <property type="entry name" value="CIPK_C"/>
    <property type="match status" value="1"/>
</dbReference>
<evidence type="ECO:0000256" key="11">
    <source>
        <dbReference type="ARBA" id="ARBA00048679"/>
    </source>
</evidence>
<dbReference type="GO" id="GO:0007165">
    <property type="term" value="P:signal transduction"/>
    <property type="evidence" value="ECO:0007669"/>
    <property type="project" value="InterPro"/>
</dbReference>
<evidence type="ECO:0000256" key="12">
    <source>
        <dbReference type="PROSITE-ProRule" id="PRU10141"/>
    </source>
</evidence>
<evidence type="ECO:0000313" key="15">
    <source>
        <dbReference type="EnsemblPlants" id="ORUFI05G02600.3"/>
    </source>
</evidence>
<dbReference type="PROSITE" id="PS00108">
    <property type="entry name" value="PROTEIN_KINASE_ST"/>
    <property type="match status" value="1"/>
</dbReference>
<dbReference type="SMART" id="SM00220">
    <property type="entry name" value="S_TKc"/>
    <property type="match status" value="1"/>
</dbReference>
<evidence type="ECO:0000256" key="3">
    <source>
        <dbReference type="ARBA" id="ARBA00012513"/>
    </source>
</evidence>
<name>A0A0E0PH72_ORYRU</name>
<evidence type="ECO:0000256" key="10">
    <source>
        <dbReference type="ARBA" id="ARBA00047899"/>
    </source>
</evidence>
<dbReference type="InterPro" id="IPR008271">
    <property type="entry name" value="Ser/Thr_kinase_AS"/>
</dbReference>
<dbReference type="InterPro" id="IPR000719">
    <property type="entry name" value="Prot_kinase_dom"/>
</dbReference>
<evidence type="ECO:0000259" key="14">
    <source>
        <dbReference type="PROSITE" id="PS50011"/>
    </source>
</evidence>
<evidence type="ECO:0000313" key="16">
    <source>
        <dbReference type="Proteomes" id="UP000008022"/>
    </source>
</evidence>
<accession>A0A0E0PH72</accession>
<feature type="domain" description="Protein kinase" evidence="14">
    <location>
        <begin position="13"/>
        <end position="268"/>
    </location>
</feature>
<evidence type="ECO:0000256" key="1">
    <source>
        <dbReference type="ARBA" id="ARBA00001936"/>
    </source>
</evidence>
<evidence type="ECO:0000256" key="2">
    <source>
        <dbReference type="ARBA" id="ARBA00006234"/>
    </source>
</evidence>
<dbReference type="SUPFAM" id="SSF56112">
    <property type="entry name" value="Protein kinase-like (PK-like)"/>
    <property type="match status" value="1"/>
</dbReference>
<evidence type="ECO:0000256" key="13">
    <source>
        <dbReference type="RuleBase" id="RU000304"/>
    </source>
</evidence>
<proteinExistence type="inferred from homology"/>
<keyword evidence="5" id="KW-0808">Transferase</keyword>
<organism evidence="15 16">
    <name type="scientific">Oryza rufipogon</name>
    <name type="common">Brownbeard rice</name>
    <name type="synonym">Asian wild rice</name>
    <dbReference type="NCBI Taxonomy" id="4529"/>
    <lineage>
        <taxon>Eukaryota</taxon>
        <taxon>Viridiplantae</taxon>
        <taxon>Streptophyta</taxon>
        <taxon>Embryophyta</taxon>
        <taxon>Tracheophyta</taxon>
        <taxon>Spermatophyta</taxon>
        <taxon>Magnoliopsida</taxon>
        <taxon>Liliopsida</taxon>
        <taxon>Poales</taxon>
        <taxon>Poaceae</taxon>
        <taxon>BOP clade</taxon>
        <taxon>Oryzoideae</taxon>
        <taxon>Oryzeae</taxon>
        <taxon>Oryzinae</taxon>
        <taxon>Oryza</taxon>
    </lineage>
</organism>
<dbReference type="GO" id="GO:0004674">
    <property type="term" value="F:protein serine/threonine kinase activity"/>
    <property type="evidence" value="ECO:0007669"/>
    <property type="project" value="UniProtKB-KW"/>
</dbReference>
<dbReference type="Gene3D" id="1.10.510.10">
    <property type="entry name" value="Transferase(Phosphotransferase) domain 1"/>
    <property type="match status" value="1"/>
</dbReference>
<keyword evidence="4 13" id="KW-0723">Serine/threonine-protein kinase</keyword>
<keyword evidence="7" id="KW-0418">Kinase</keyword>
<keyword evidence="16" id="KW-1185">Reference proteome</keyword>
<dbReference type="Pfam" id="PF00069">
    <property type="entry name" value="Pkinase"/>
    <property type="match status" value="1"/>
</dbReference>
<dbReference type="FunFam" id="3.30.200.20:FF:000096">
    <property type="entry name" value="Non-specific serine/threonine protein kinase"/>
    <property type="match status" value="1"/>
</dbReference>
<dbReference type="Proteomes" id="UP000008022">
    <property type="component" value="Unassembled WGS sequence"/>
</dbReference>
<evidence type="ECO:0000256" key="9">
    <source>
        <dbReference type="ARBA" id="ARBA00023211"/>
    </source>
</evidence>
<dbReference type="GO" id="GO:0005524">
    <property type="term" value="F:ATP binding"/>
    <property type="evidence" value="ECO:0007669"/>
    <property type="project" value="UniProtKB-UniRule"/>
</dbReference>
<keyword evidence="8 12" id="KW-0067">ATP-binding</keyword>
<dbReference type="InterPro" id="IPR017441">
    <property type="entry name" value="Protein_kinase_ATP_BS"/>
</dbReference>
<dbReference type="GO" id="GO:0106310">
    <property type="term" value="F:protein serine kinase activity"/>
    <property type="evidence" value="ECO:0007669"/>
    <property type="project" value="RHEA"/>
</dbReference>
<dbReference type="PANTHER" id="PTHR43895">
    <property type="entry name" value="CALCIUM/CALMODULIN-DEPENDENT PROTEIN KINASE KINASE-RELATED"/>
    <property type="match status" value="1"/>
</dbReference>
<comment type="cofactor">
    <cofactor evidence="1">
        <name>Mn(2+)</name>
        <dbReference type="ChEBI" id="CHEBI:29035"/>
    </cofactor>
</comment>
<dbReference type="HOGENOM" id="CLU_000288_59_0_1"/>
<dbReference type="PROSITE" id="PS00107">
    <property type="entry name" value="PROTEIN_KINASE_ATP"/>
    <property type="match status" value="1"/>
</dbReference>
<dbReference type="EC" id="2.7.11.1" evidence="3"/>
<dbReference type="FunFam" id="1.10.510.10:FF:000279">
    <property type="entry name" value="Non-specific serine/threonine protein kinase"/>
    <property type="match status" value="1"/>
</dbReference>
<comment type="catalytic activity">
    <reaction evidence="10">
        <text>L-threonyl-[protein] + ATP = O-phospho-L-threonyl-[protein] + ADP + H(+)</text>
        <dbReference type="Rhea" id="RHEA:46608"/>
        <dbReference type="Rhea" id="RHEA-COMP:11060"/>
        <dbReference type="Rhea" id="RHEA-COMP:11605"/>
        <dbReference type="ChEBI" id="CHEBI:15378"/>
        <dbReference type="ChEBI" id="CHEBI:30013"/>
        <dbReference type="ChEBI" id="CHEBI:30616"/>
        <dbReference type="ChEBI" id="CHEBI:61977"/>
        <dbReference type="ChEBI" id="CHEBI:456216"/>
        <dbReference type="EC" id="2.7.11.1"/>
    </reaction>
</comment>
<dbReference type="Gramene" id="ORUFI05G02600.3">
    <property type="protein sequence ID" value="ORUFI05G02600.3"/>
    <property type="gene ID" value="ORUFI05G02600"/>
</dbReference>
<dbReference type="InterPro" id="IPR004041">
    <property type="entry name" value="NAF_dom"/>
</dbReference>
<evidence type="ECO:0000256" key="7">
    <source>
        <dbReference type="ARBA" id="ARBA00022777"/>
    </source>
</evidence>
<evidence type="ECO:0000256" key="8">
    <source>
        <dbReference type="ARBA" id="ARBA00022840"/>
    </source>
</evidence>
<evidence type="ECO:0000256" key="4">
    <source>
        <dbReference type="ARBA" id="ARBA00022527"/>
    </source>
</evidence>
<dbReference type="AlphaFoldDB" id="A0A0E0PH72"/>
<dbReference type="FunFam" id="3.30.310.80:FF:000005">
    <property type="entry name" value="Non-specific serine/threonine protein kinase"/>
    <property type="match status" value="1"/>
</dbReference>
<reference evidence="15" key="2">
    <citation type="submission" date="2015-06" db="UniProtKB">
        <authorList>
            <consortium name="EnsemblPlants"/>
        </authorList>
    </citation>
    <scope>IDENTIFICATION</scope>
</reference>
<dbReference type="InterPro" id="IPR011009">
    <property type="entry name" value="Kinase-like_dom_sf"/>
</dbReference>
<evidence type="ECO:0000256" key="5">
    <source>
        <dbReference type="ARBA" id="ARBA00022679"/>
    </source>
</evidence>
<dbReference type="PROSITE" id="PS50011">
    <property type="entry name" value="PROTEIN_KINASE_DOM"/>
    <property type="match status" value="1"/>
</dbReference>
<sequence length="436" mass="48978">MVKEGREALLGGYEMGRTLGEGNFGKVKYARHLVTGGHFAVKILDRGRVVSLRAGDQIRREIATLKLLRHPHVVRLHEVAASKTKIYMVLEFVNGGELFERIAVKGKLSEKEGRRLFQQLIDGVSYCHDRGVYHRDLKPENVLVDQKGNIKISDFGLSALPQHLGNDGLLHTTCGSPNYIAPEVLQNKGYDGSLSDIWSCGVILYVMLIGYLPFDDRNIVVLYQKIFKGDTQIPKWLSHSAQNLLRRILEPNPMKRIDMAGIKSHEWFQKDYIPVLPYDDDDEDVQFGARLPAKELIGMASSLDLSGFFEDEEVSQRRIRFTSTHPPKDAFDKIESSATELGFQVQRGHSKLKLMRNCKGSKNPESFMVSAEVFELGPSVNVVELRKSNGDPALYRQLCERISSDMGARNTEQIFATASLEDDLQNSNAGTPLFAL</sequence>
<comment type="catalytic activity">
    <reaction evidence="11">
        <text>L-seryl-[protein] + ATP = O-phospho-L-seryl-[protein] + ADP + H(+)</text>
        <dbReference type="Rhea" id="RHEA:17989"/>
        <dbReference type="Rhea" id="RHEA-COMP:9863"/>
        <dbReference type="Rhea" id="RHEA-COMP:11604"/>
        <dbReference type="ChEBI" id="CHEBI:15378"/>
        <dbReference type="ChEBI" id="CHEBI:29999"/>
        <dbReference type="ChEBI" id="CHEBI:30616"/>
        <dbReference type="ChEBI" id="CHEBI:83421"/>
        <dbReference type="ChEBI" id="CHEBI:456216"/>
        <dbReference type="EC" id="2.7.11.1"/>
    </reaction>
</comment>
<keyword evidence="6 12" id="KW-0547">Nucleotide-binding</keyword>
<dbReference type="PANTHER" id="PTHR43895:SF136">
    <property type="entry name" value="NON-SPECIFIC SERINE_THREONINE PROTEIN KINASE"/>
    <property type="match status" value="1"/>
</dbReference>